<evidence type="ECO:0000313" key="8">
    <source>
        <dbReference type="EMBL" id="KFD45150.1"/>
    </source>
</evidence>
<evidence type="ECO:0000259" key="7">
    <source>
        <dbReference type="PROSITE" id="PS50102"/>
    </source>
</evidence>
<dbReference type="GO" id="GO:0003729">
    <property type="term" value="F:mRNA binding"/>
    <property type="evidence" value="ECO:0007669"/>
    <property type="project" value="TreeGrafter"/>
</dbReference>
<dbReference type="SUPFAM" id="SSF54928">
    <property type="entry name" value="RNA-binding domain, RBD"/>
    <property type="match status" value="1"/>
</dbReference>
<evidence type="ECO:0000256" key="4">
    <source>
        <dbReference type="ARBA" id="ARBA00022884"/>
    </source>
</evidence>
<gene>
    <name evidence="8" type="ORF">M513_13973</name>
</gene>
<evidence type="ECO:0000256" key="3">
    <source>
        <dbReference type="ARBA" id="ARBA00022737"/>
    </source>
</evidence>
<feature type="domain" description="RRM" evidence="7">
    <location>
        <begin position="32"/>
        <end position="114"/>
    </location>
</feature>
<keyword evidence="9" id="KW-1185">Reference proteome</keyword>
<dbReference type="PROSITE" id="PS50102">
    <property type="entry name" value="RRM"/>
    <property type="match status" value="1"/>
</dbReference>
<dbReference type="Pfam" id="PF00076">
    <property type="entry name" value="RRM_1"/>
    <property type="match status" value="1"/>
</dbReference>
<dbReference type="EMBL" id="KL363712">
    <property type="protein sequence ID" value="KFD45150.1"/>
    <property type="molecule type" value="Genomic_DNA"/>
</dbReference>
<dbReference type="InterPro" id="IPR035979">
    <property type="entry name" value="RBD_domain_sf"/>
</dbReference>
<dbReference type="GO" id="GO:0005737">
    <property type="term" value="C:cytoplasm"/>
    <property type="evidence" value="ECO:0007669"/>
    <property type="project" value="UniProtKB-SubCell"/>
</dbReference>
<dbReference type="PANTHER" id="PTHR48032:SF18">
    <property type="entry name" value="RRM DOMAIN-CONTAINING PROTEIN"/>
    <property type="match status" value="1"/>
</dbReference>
<evidence type="ECO:0000256" key="2">
    <source>
        <dbReference type="ARBA" id="ARBA00022490"/>
    </source>
</evidence>
<evidence type="ECO:0000256" key="5">
    <source>
        <dbReference type="PROSITE-ProRule" id="PRU00176"/>
    </source>
</evidence>
<keyword evidence="3" id="KW-0677">Repeat</keyword>
<dbReference type="FunFam" id="3.30.70.330:FF:000025">
    <property type="entry name" value="RNA-binding protein Musashi homolog 2 isoform X1"/>
    <property type="match status" value="1"/>
</dbReference>
<sequence>MSLSDKPNSPTEAENSSGSVPAENNDSQEDPGKMFIGGLSWQTSVESLGEYFGQFGQVTECVVMRDPNTKKARGFGFIRFADTSSVEKVLRHPSHELDGKKVSMVVMEVTFPPFSS</sequence>
<evidence type="ECO:0000256" key="1">
    <source>
        <dbReference type="ARBA" id="ARBA00004496"/>
    </source>
</evidence>
<evidence type="ECO:0000313" key="9">
    <source>
        <dbReference type="Proteomes" id="UP000030764"/>
    </source>
</evidence>
<dbReference type="AlphaFoldDB" id="A0A085LJK4"/>
<dbReference type="GO" id="GO:0006417">
    <property type="term" value="P:regulation of translation"/>
    <property type="evidence" value="ECO:0007669"/>
    <property type="project" value="TreeGrafter"/>
</dbReference>
<comment type="subcellular location">
    <subcellularLocation>
        <location evidence="1">Cytoplasm</location>
    </subcellularLocation>
</comment>
<dbReference type="SMART" id="SM00360">
    <property type="entry name" value="RRM"/>
    <property type="match status" value="1"/>
</dbReference>
<name>A0A085LJK4_9BILA</name>
<keyword evidence="4 5" id="KW-0694">RNA-binding</keyword>
<dbReference type="Gene3D" id="3.30.70.330">
    <property type="match status" value="1"/>
</dbReference>
<dbReference type="InterPro" id="IPR012677">
    <property type="entry name" value="Nucleotide-bd_a/b_plait_sf"/>
</dbReference>
<evidence type="ECO:0000256" key="6">
    <source>
        <dbReference type="SAM" id="MobiDB-lite"/>
    </source>
</evidence>
<accession>A0A085LJK4</accession>
<dbReference type="Proteomes" id="UP000030764">
    <property type="component" value="Unassembled WGS sequence"/>
</dbReference>
<feature type="region of interest" description="Disordered" evidence="6">
    <location>
        <begin position="1"/>
        <end position="35"/>
    </location>
</feature>
<dbReference type="InterPro" id="IPR000504">
    <property type="entry name" value="RRM_dom"/>
</dbReference>
<protein>
    <recommendedName>
        <fullName evidence="7">RRM domain-containing protein</fullName>
    </recommendedName>
</protein>
<keyword evidence="2" id="KW-0963">Cytoplasm</keyword>
<proteinExistence type="predicted"/>
<reference evidence="8 9" key="1">
    <citation type="journal article" date="2014" name="Nat. Genet.">
        <title>Genome and transcriptome of the porcine whipworm Trichuris suis.</title>
        <authorList>
            <person name="Jex A.R."/>
            <person name="Nejsum P."/>
            <person name="Schwarz E.M."/>
            <person name="Hu L."/>
            <person name="Young N.D."/>
            <person name="Hall R.S."/>
            <person name="Korhonen P.K."/>
            <person name="Liao S."/>
            <person name="Thamsborg S."/>
            <person name="Xia J."/>
            <person name="Xu P."/>
            <person name="Wang S."/>
            <person name="Scheerlinck J.P."/>
            <person name="Hofmann A."/>
            <person name="Sternberg P.W."/>
            <person name="Wang J."/>
            <person name="Gasser R.B."/>
        </authorList>
    </citation>
    <scope>NUCLEOTIDE SEQUENCE [LARGE SCALE GENOMIC DNA]</scope>
    <source>
        <strain evidence="8">DCEP-RM93M</strain>
    </source>
</reference>
<dbReference type="PANTHER" id="PTHR48032">
    <property type="entry name" value="RNA-BINDING PROTEIN MUSASHI HOMOLOG RBP6"/>
    <property type="match status" value="1"/>
</dbReference>
<organism evidence="8 9">
    <name type="scientific">Trichuris suis</name>
    <name type="common">pig whipworm</name>
    <dbReference type="NCBI Taxonomy" id="68888"/>
    <lineage>
        <taxon>Eukaryota</taxon>
        <taxon>Metazoa</taxon>
        <taxon>Ecdysozoa</taxon>
        <taxon>Nematoda</taxon>
        <taxon>Enoplea</taxon>
        <taxon>Dorylaimia</taxon>
        <taxon>Trichinellida</taxon>
        <taxon>Trichuridae</taxon>
        <taxon>Trichuris</taxon>
    </lineage>
</organism>
<feature type="compositionally biased region" description="Polar residues" evidence="6">
    <location>
        <begin position="1"/>
        <end position="25"/>
    </location>
</feature>